<organism evidence="1 2">
    <name type="scientific">Arctium lappa</name>
    <name type="common">Greater burdock</name>
    <name type="synonym">Lappa major</name>
    <dbReference type="NCBI Taxonomy" id="4217"/>
    <lineage>
        <taxon>Eukaryota</taxon>
        <taxon>Viridiplantae</taxon>
        <taxon>Streptophyta</taxon>
        <taxon>Embryophyta</taxon>
        <taxon>Tracheophyta</taxon>
        <taxon>Spermatophyta</taxon>
        <taxon>Magnoliopsida</taxon>
        <taxon>eudicotyledons</taxon>
        <taxon>Gunneridae</taxon>
        <taxon>Pentapetalae</taxon>
        <taxon>asterids</taxon>
        <taxon>campanulids</taxon>
        <taxon>Asterales</taxon>
        <taxon>Asteraceae</taxon>
        <taxon>Carduoideae</taxon>
        <taxon>Cardueae</taxon>
        <taxon>Arctiinae</taxon>
        <taxon>Arctium</taxon>
    </lineage>
</organism>
<accession>A0ACB9EKZ8</accession>
<sequence>MHLVQTYNGLDYLNPVIELLTLHIQPFISISAFVQLVNLSMGNSTKLKSYDLCWMKTFSPYIHNNHIQTRTVTNA</sequence>
<evidence type="ECO:0000313" key="2">
    <source>
        <dbReference type="Proteomes" id="UP001055879"/>
    </source>
</evidence>
<reference evidence="1 2" key="2">
    <citation type="journal article" date="2022" name="Mol. Ecol. Resour.">
        <title>The genomes of chicory, endive, great burdock and yacon provide insights into Asteraceae paleo-polyploidization history and plant inulin production.</title>
        <authorList>
            <person name="Fan W."/>
            <person name="Wang S."/>
            <person name="Wang H."/>
            <person name="Wang A."/>
            <person name="Jiang F."/>
            <person name="Liu H."/>
            <person name="Zhao H."/>
            <person name="Xu D."/>
            <person name="Zhang Y."/>
        </authorList>
    </citation>
    <scope>NUCLEOTIDE SEQUENCE [LARGE SCALE GENOMIC DNA]</scope>
    <source>
        <strain evidence="2">cv. Niubang</strain>
    </source>
</reference>
<dbReference type="EMBL" id="CM042048">
    <property type="protein sequence ID" value="KAI3759599.1"/>
    <property type="molecule type" value="Genomic_DNA"/>
</dbReference>
<keyword evidence="2" id="KW-1185">Reference proteome</keyword>
<evidence type="ECO:0000313" key="1">
    <source>
        <dbReference type="EMBL" id="KAI3759599.1"/>
    </source>
</evidence>
<proteinExistence type="predicted"/>
<name>A0ACB9EKZ8_ARCLA</name>
<gene>
    <name evidence="1" type="ORF">L6452_07524</name>
</gene>
<protein>
    <submittedName>
        <fullName evidence="1">Uncharacterized protein</fullName>
    </submittedName>
</protein>
<reference evidence="2" key="1">
    <citation type="journal article" date="2022" name="Mol. Ecol. Resour.">
        <title>The genomes of chicory, endive, great burdock and yacon provide insights into Asteraceae palaeo-polyploidization history and plant inulin production.</title>
        <authorList>
            <person name="Fan W."/>
            <person name="Wang S."/>
            <person name="Wang H."/>
            <person name="Wang A."/>
            <person name="Jiang F."/>
            <person name="Liu H."/>
            <person name="Zhao H."/>
            <person name="Xu D."/>
            <person name="Zhang Y."/>
        </authorList>
    </citation>
    <scope>NUCLEOTIDE SEQUENCE [LARGE SCALE GENOMIC DNA]</scope>
    <source>
        <strain evidence="2">cv. Niubang</strain>
    </source>
</reference>
<dbReference type="Proteomes" id="UP001055879">
    <property type="component" value="Linkage Group LG02"/>
</dbReference>
<comment type="caution">
    <text evidence="1">The sequence shown here is derived from an EMBL/GenBank/DDBJ whole genome shotgun (WGS) entry which is preliminary data.</text>
</comment>